<name>A0A2H1KCB1_BREAU</name>
<dbReference type="AlphaFoldDB" id="A0A2H1KCB1"/>
<evidence type="ECO:0000313" key="2">
    <source>
        <dbReference type="Proteomes" id="UP000234327"/>
    </source>
</evidence>
<proteinExistence type="predicted"/>
<dbReference type="Proteomes" id="UP000234327">
    <property type="component" value="Unassembled WGS sequence"/>
</dbReference>
<evidence type="ECO:0000313" key="1">
    <source>
        <dbReference type="EMBL" id="SMX97198.1"/>
    </source>
</evidence>
<sequence>MSVELLQPHVLFDGVTGITHYETVQLRRTGAFEDRSEEIIREILDANFSAWCDATGTLGGLPDLWIWESDPFLLQTPISPEAAQRMHAALLDILNNCRPAYDWTTRPIHQPTEAALPWLAQLTCR</sequence>
<organism evidence="1 2">
    <name type="scientific">Brevibacterium aurantiacum</name>
    <dbReference type="NCBI Taxonomy" id="273384"/>
    <lineage>
        <taxon>Bacteria</taxon>
        <taxon>Bacillati</taxon>
        <taxon>Actinomycetota</taxon>
        <taxon>Actinomycetes</taxon>
        <taxon>Micrococcales</taxon>
        <taxon>Brevibacteriaceae</taxon>
        <taxon>Brevibacterium</taxon>
    </lineage>
</organism>
<reference evidence="1 2" key="1">
    <citation type="submission" date="2017-03" db="EMBL/GenBank/DDBJ databases">
        <authorList>
            <person name="Afonso C.L."/>
            <person name="Miller P.J."/>
            <person name="Scott M.A."/>
            <person name="Spackman E."/>
            <person name="Goraichik I."/>
            <person name="Dimitrov K.M."/>
            <person name="Suarez D.L."/>
            <person name="Swayne D.E."/>
        </authorList>
    </citation>
    <scope>NUCLEOTIDE SEQUENCE [LARGE SCALE GENOMIC DNA]</scope>
    <source>
        <strain evidence="2">6(3)</strain>
    </source>
</reference>
<accession>A0A2H1KCB1</accession>
<gene>
    <name evidence="1" type="ORF">BAURA63_03175</name>
</gene>
<protein>
    <submittedName>
        <fullName evidence="1">Uncharacterized protein</fullName>
    </submittedName>
</protein>
<dbReference type="EMBL" id="FXYZ01000017">
    <property type="protein sequence ID" value="SMX97198.1"/>
    <property type="molecule type" value="Genomic_DNA"/>
</dbReference>